<sequence>MTRGNQRDLARAKNQKNNAKTKGGNSLDGYQQAKKSLSNAEIMRQKQAEDVGAALRRHLDFWHLSLASGWPPGSFYIPALDIPSSGAAFIMAISWDSIRAFVLFFGPMLLPKAISYYRSVRSAPRRHGLSVQPVPSVIRVAIFMLSLFAFLLVVKTLPAVAPENLFLKTQSRLQIPVDVLFTRISAVRPNNVFTAWDHALRSKFVNLESRLLYFQYGPEVLAECIFCNADEPKSYFYYALPSLLWPHIANLVALTIVTSPLLTGKYGSQWRTLATIASGILAALELYFVNSYNHQANARALRLNDIDFFYWSVRNYRFIALAILDAAIAFVLYLSSTNRAFVQPPSPAERIELVNRALVTARSKMNAVGIVKNTIMRDEDLRSRSQGYWQHEVRLMGEVMEEREVIDGVNDALSNRIDIQNITRDAETYTQNVLRPMQ</sequence>
<feature type="region of interest" description="Disordered" evidence="1">
    <location>
        <begin position="1"/>
        <end position="30"/>
    </location>
</feature>
<evidence type="ECO:0000313" key="4">
    <source>
        <dbReference type="EMBL" id="RFU75011.1"/>
    </source>
</evidence>
<keyword evidence="2" id="KW-0472">Membrane</keyword>
<dbReference type="STRING" id="490622.A0A395NGH7"/>
<feature type="transmembrane region" description="Helical" evidence="2">
    <location>
        <begin position="243"/>
        <end position="263"/>
    </location>
</feature>
<dbReference type="OrthoDB" id="4218123at2759"/>
<feature type="domain" description="Small EDRK-rich factor-like N-terminal" evidence="3">
    <location>
        <begin position="1"/>
        <end position="37"/>
    </location>
</feature>
<keyword evidence="2" id="KW-0812">Transmembrane</keyword>
<dbReference type="EMBL" id="PXOA01000484">
    <property type="protein sequence ID" value="RFU75011.1"/>
    <property type="molecule type" value="Genomic_DNA"/>
</dbReference>
<accession>A0A395NGH7</accession>
<keyword evidence="5" id="KW-1185">Reference proteome</keyword>
<dbReference type="Pfam" id="PF04419">
    <property type="entry name" value="SERF-like_N"/>
    <property type="match status" value="1"/>
</dbReference>
<dbReference type="Proteomes" id="UP000266272">
    <property type="component" value="Unassembled WGS sequence"/>
</dbReference>
<evidence type="ECO:0000256" key="2">
    <source>
        <dbReference type="SAM" id="Phobius"/>
    </source>
</evidence>
<feature type="transmembrane region" description="Helical" evidence="2">
    <location>
        <begin position="316"/>
        <end position="334"/>
    </location>
</feature>
<evidence type="ECO:0000259" key="3">
    <source>
        <dbReference type="Pfam" id="PF04419"/>
    </source>
</evidence>
<evidence type="ECO:0000313" key="5">
    <source>
        <dbReference type="Proteomes" id="UP000266272"/>
    </source>
</evidence>
<keyword evidence="2" id="KW-1133">Transmembrane helix</keyword>
<feature type="compositionally biased region" description="Basic and acidic residues" evidence="1">
    <location>
        <begin position="1"/>
        <end position="11"/>
    </location>
</feature>
<organism evidence="4 5">
    <name type="scientific">Trichoderma arundinaceum</name>
    <dbReference type="NCBI Taxonomy" id="490622"/>
    <lineage>
        <taxon>Eukaryota</taxon>
        <taxon>Fungi</taxon>
        <taxon>Dikarya</taxon>
        <taxon>Ascomycota</taxon>
        <taxon>Pezizomycotina</taxon>
        <taxon>Sordariomycetes</taxon>
        <taxon>Hypocreomycetidae</taxon>
        <taxon>Hypocreales</taxon>
        <taxon>Hypocreaceae</taxon>
        <taxon>Trichoderma</taxon>
    </lineage>
</organism>
<protein>
    <recommendedName>
        <fullName evidence="3">Small EDRK-rich factor-like N-terminal domain-containing protein</fullName>
    </recommendedName>
</protein>
<proteinExistence type="predicted"/>
<comment type="caution">
    <text evidence="4">The sequence shown here is derived from an EMBL/GenBank/DDBJ whole genome shotgun (WGS) entry which is preliminary data.</text>
</comment>
<feature type="transmembrane region" description="Helical" evidence="2">
    <location>
        <begin position="137"/>
        <end position="157"/>
    </location>
</feature>
<reference evidence="4 5" key="1">
    <citation type="journal article" date="2018" name="PLoS Pathog.">
        <title>Evolution of structural diversity of trichothecenes, a family of toxins produced by plant pathogenic and entomopathogenic fungi.</title>
        <authorList>
            <person name="Proctor R.H."/>
            <person name="McCormick S.P."/>
            <person name="Kim H.S."/>
            <person name="Cardoza R.E."/>
            <person name="Stanley A.M."/>
            <person name="Lindo L."/>
            <person name="Kelly A."/>
            <person name="Brown D.W."/>
            <person name="Lee T."/>
            <person name="Vaughan M.M."/>
            <person name="Alexander N.J."/>
            <person name="Busman M."/>
            <person name="Gutierrez S."/>
        </authorList>
    </citation>
    <scope>NUCLEOTIDE SEQUENCE [LARGE SCALE GENOMIC DNA]</scope>
    <source>
        <strain evidence="4 5">IBT 40837</strain>
    </source>
</reference>
<dbReference type="PANTHER" id="PTHR39470:SF1">
    <property type="entry name" value="CHORISMATE SYNTHASE PROTEIN"/>
    <property type="match status" value="1"/>
</dbReference>
<feature type="transmembrane region" description="Helical" evidence="2">
    <location>
        <begin position="98"/>
        <end position="117"/>
    </location>
</feature>
<evidence type="ECO:0000256" key="1">
    <source>
        <dbReference type="SAM" id="MobiDB-lite"/>
    </source>
</evidence>
<feature type="compositionally biased region" description="Polar residues" evidence="1">
    <location>
        <begin position="15"/>
        <end position="24"/>
    </location>
</feature>
<dbReference type="InterPro" id="IPR007513">
    <property type="entry name" value="SERF-like_N"/>
</dbReference>
<name>A0A395NGH7_TRIAR</name>
<dbReference type="AlphaFoldDB" id="A0A395NGH7"/>
<feature type="transmembrane region" description="Helical" evidence="2">
    <location>
        <begin position="270"/>
        <end position="289"/>
    </location>
</feature>
<gene>
    <name evidence="4" type="ORF">TARUN_7242</name>
</gene>
<dbReference type="PANTHER" id="PTHR39470">
    <property type="entry name" value="CHROMOSOME 10, WHOLE GENOME SHOTGUN SEQUENCE"/>
    <property type="match status" value="1"/>
</dbReference>